<organism evidence="2 3">
    <name type="scientific">Candidatus Nitrosotenuis uzonensis</name>
    <dbReference type="NCBI Taxonomy" id="1407055"/>
    <lineage>
        <taxon>Archaea</taxon>
        <taxon>Nitrososphaerota</taxon>
        <taxon>Candidatus Nitrosotenuis</taxon>
    </lineage>
</organism>
<dbReference type="CDD" id="cd02208">
    <property type="entry name" value="cupin_RmlC-like"/>
    <property type="match status" value="1"/>
</dbReference>
<dbReference type="InterPro" id="IPR011051">
    <property type="entry name" value="RmlC_Cupin_sf"/>
</dbReference>
<evidence type="ECO:0000313" key="2">
    <source>
        <dbReference type="EMBL" id="CAE6485326.1"/>
    </source>
</evidence>
<comment type="caution">
    <text evidence="2">The sequence shown here is derived from an EMBL/GenBank/DDBJ whole genome shotgun (WGS) entry which is preliminary data.</text>
</comment>
<reference evidence="2" key="1">
    <citation type="submission" date="2021-02" db="EMBL/GenBank/DDBJ databases">
        <authorList>
            <person name="Han P."/>
        </authorList>
    </citation>
    <scope>NUCLEOTIDE SEQUENCE</scope>
    <source>
        <strain evidence="2">Candidatus Nitrosotenuis uzonensis 5A</strain>
    </source>
</reference>
<dbReference type="EMBL" id="CAJNAQ010000002">
    <property type="protein sequence ID" value="CAE6485326.1"/>
    <property type="molecule type" value="Genomic_DNA"/>
</dbReference>
<dbReference type="InterPro" id="IPR014710">
    <property type="entry name" value="RmlC-like_jellyroll"/>
</dbReference>
<evidence type="ECO:0000313" key="3">
    <source>
        <dbReference type="Proteomes" id="UP000655759"/>
    </source>
</evidence>
<dbReference type="Gene3D" id="2.60.120.10">
    <property type="entry name" value="Jelly Rolls"/>
    <property type="match status" value="1"/>
</dbReference>
<dbReference type="AlphaFoldDB" id="A0A812F1R4"/>
<name>A0A812F1R4_9ARCH</name>
<sequence>MPLSKNGKFTRSRSRWQYPYKNEHPTDKLKIKMLLNEKIKGNRIAGLEARIEAGQVHKMHTHRNEFVIVYCLDGKCLVTVGSTTRTVHPKTLIFIPPGVPHRFYNKFSEPWKGIAFAIGTNAKIKNDWLEE</sequence>
<dbReference type="RefSeq" id="WP_205097524.1">
    <property type="nucleotide sequence ID" value="NZ_CAJNAQ010000002.1"/>
</dbReference>
<feature type="domain" description="Cupin type-2" evidence="1">
    <location>
        <begin position="49"/>
        <end position="111"/>
    </location>
</feature>
<protein>
    <recommendedName>
        <fullName evidence="1">Cupin type-2 domain-containing protein</fullName>
    </recommendedName>
</protein>
<evidence type="ECO:0000259" key="1">
    <source>
        <dbReference type="Pfam" id="PF07883"/>
    </source>
</evidence>
<dbReference type="Pfam" id="PF07883">
    <property type="entry name" value="Cupin_2"/>
    <property type="match status" value="1"/>
</dbReference>
<dbReference type="SUPFAM" id="SSF51182">
    <property type="entry name" value="RmlC-like cupins"/>
    <property type="match status" value="1"/>
</dbReference>
<dbReference type="Proteomes" id="UP000655759">
    <property type="component" value="Unassembled WGS sequence"/>
</dbReference>
<accession>A0A812F1R4</accession>
<gene>
    <name evidence="2" type="ORF">NUZ5A_20003</name>
</gene>
<dbReference type="InterPro" id="IPR013096">
    <property type="entry name" value="Cupin_2"/>
</dbReference>
<proteinExistence type="predicted"/>